<dbReference type="InterPro" id="IPR013094">
    <property type="entry name" value="AB_hydrolase_3"/>
</dbReference>
<name>A0A0N1H943_9EURO</name>
<dbReference type="Pfam" id="PF07859">
    <property type="entry name" value="Abhydrolase_3"/>
    <property type="match status" value="1"/>
</dbReference>
<dbReference type="AlphaFoldDB" id="A0A0N1H943"/>
<dbReference type="GeneID" id="28736206"/>
<comment type="caution">
    <text evidence="3">The sequence shown here is derived from an EMBL/GenBank/DDBJ whole genome shotgun (WGS) entry which is preliminary data.</text>
</comment>
<gene>
    <name evidence="3" type="ORF">AB675_4203</name>
</gene>
<dbReference type="SUPFAM" id="SSF53474">
    <property type="entry name" value="alpha/beta-Hydrolases"/>
    <property type="match status" value="1"/>
</dbReference>
<dbReference type="VEuPathDB" id="FungiDB:AB675_4203"/>
<keyword evidence="3" id="KW-0378">Hydrolase</keyword>
<proteinExistence type="predicted"/>
<dbReference type="PANTHER" id="PTHR23024:SF648">
    <property type="entry name" value="ALPHA_BETA HYDROLASE FOLD PROTEIN"/>
    <property type="match status" value="1"/>
</dbReference>
<protein>
    <submittedName>
        <fullName evidence="3">Neutral cholesterol ester hydrolase 1</fullName>
    </submittedName>
</protein>
<dbReference type="EMBL" id="LFJN01000018">
    <property type="protein sequence ID" value="KPI38604.1"/>
    <property type="molecule type" value="Genomic_DNA"/>
</dbReference>
<feature type="region of interest" description="Disordered" evidence="1">
    <location>
        <begin position="1"/>
        <end position="24"/>
    </location>
</feature>
<reference evidence="3 4" key="1">
    <citation type="submission" date="2015-06" db="EMBL/GenBank/DDBJ databases">
        <title>Draft genome of the ant-associated black yeast Phialophora attae CBS 131958.</title>
        <authorList>
            <person name="Moreno L.F."/>
            <person name="Stielow B.J."/>
            <person name="de Hoog S."/>
            <person name="Vicente V.A."/>
            <person name="Weiss V.A."/>
            <person name="de Vries M."/>
            <person name="Cruz L.M."/>
            <person name="Souza E.M."/>
        </authorList>
    </citation>
    <scope>NUCLEOTIDE SEQUENCE [LARGE SCALE GENOMIC DNA]</scope>
    <source>
        <strain evidence="3 4">CBS 131958</strain>
    </source>
</reference>
<evidence type="ECO:0000313" key="3">
    <source>
        <dbReference type="EMBL" id="KPI38604.1"/>
    </source>
</evidence>
<evidence type="ECO:0000256" key="1">
    <source>
        <dbReference type="SAM" id="MobiDB-lite"/>
    </source>
</evidence>
<dbReference type="STRING" id="1664694.A0A0N1H943"/>
<dbReference type="RefSeq" id="XP_017998567.1">
    <property type="nucleotide sequence ID" value="XM_018144326.1"/>
</dbReference>
<dbReference type="Proteomes" id="UP000038010">
    <property type="component" value="Unassembled WGS sequence"/>
</dbReference>
<dbReference type="InterPro" id="IPR029058">
    <property type="entry name" value="AB_hydrolase_fold"/>
</dbReference>
<dbReference type="InterPro" id="IPR050466">
    <property type="entry name" value="Carboxylest/Gibb_receptor"/>
</dbReference>
<accession>A0A0N1H943</accession>
<dbReference type="OrthoDB" id="408631at2759"/>
<dbReference type="PANTHER" id="PTHR23024">
    <property type="entry name" value="ARYLACETAMIDE DEACETYLASE"/>
    <property type="match status" value="1"/>
</dbReference>
<evidence type="ECO:0000313" key="4">
    <source>
        <dbReference type="Proteomes" id="UP000038010"/>
    </source>
</evidence>
<evidence type="ECO:0000259" key="2">
    <source>
        <dbReference type="Pfam" id="PF07859"/>
    </source>
</evidence>
<dbReference type="GO" id="GO:0016787">
    <property type="term" value="F:hydrolase activity"/>
    <property type="evidence" value="ECO:0007669"/>
    <property type="project" value="UniProtKB-KW"/>
</dbReference>
<dbReference type="Gene3D" id="3.40.50.1820">
    <property type="entry name" value="alpha/beta hydrolase"/>
    <property type="match status" value="1"/>
</dbReference>
<sequence length="364" mass="40534">MSTTHAPPGAPSPGERDPLISSPTNIAPRLPLTRRLYAFFCLWGFKIFVNNALRGLRLNNYLRSKDQPTLQTYYDVRPNLEVRVFFPPGHTPNSSSTKNTKLPTYLNIHGGGFALCDPIVDDSFCTAMSRTHNFLVVSLSYSLAPIHPFPTPVHDIRALITAILADPRLPIDHDRIALGGFSAGGNLALSAAQDPSIGSKIKAIIPVYPVVDFSGRYKGKHRTSADGRPDALARSGEWFSWGYITPGQDLTDSLLSPVYAIRDMLPQRMFFVGAEFDVLCKEAWCMAKQLAGKEVKGGDDDEQPSREDWDWEENGVRWQMVLDQRHGFTHAPERDAAKEKERLEITARLWGEMAAWLRGALEAS</sequence>
<keyword evidence="4" id="KW-1185">Reference proteome</keyword>
<feature type="domain" description="Alpha/beta hydrolase fold-3" evidence="2">
    <location>
        <begin position="106"/>
        <end position="295"/>
    </location>
</feature>
<organism evidence="3 4">
    <name type="scientific">Cyphellophora attinorum</name>
    <dbReference type="NCBI Taxonomy" id="1664694"/>
    <lineage>
        <taxon>Eukaryota</taxon>
        <taxon>Fungi</taxon>
        <taxon>Dikarya</taxon>
        <taxon>Ascomycota</taxon>
        <taxon>Pezizomycotina</taxon>
        <taxon>Eurotiomycetes</taxon>
        <taxon>Chaetothyriomycetidae</taxon>
        <taxon>Chaetothyriales</taxon>
        <taxon>Cyphellophoraceae</taxon>
        <taxon>Cyphellophora</taxon>
    </lineage>
</organism>